<dbReference type="PROSITE" id="PS50949">
    <property type="entry name" value="HTH_GNTR"/>
    <property type="match status" value="1"/>
</dbReference>
<protein>
    <submittedName>
        <fullName evidence="5">HTH-type transcriptional repressor YtrA</fullName>
    </submittedName>
</protein>
<keyword evidence="1" id="KW-0805">Transcription regulation</keyword>
<comment type="caution">
    <text evidence="5">The sequence shown here is derived from an EMBL/GenBank/DDBJ whole genome shotgun (WGS) entry which is preliminary data.</text>
</comment>
<evidence type="ECO:0000256" key="1">
    <source>
        <dbReference type="ARBA" id="ARBA00023015"/>
    </source>
</evidence>
<evidence type="ECO:0000259" key="4">
    <source>
        <dbReference type="PROSITE" id="PS50949"/>
    </source>
</evidence>
<sequence>MLYYVYNTTNDGKGDTMLIEIDFNSDEALYVQLQNQIIMGIAMDILREGDALPSVRQMADTVGINMHTVNKAYTILKQEGFIQLDRRKGAVIAIDVDKARALLEMKEQLRILLAKGSCKDISREEVHALVDEIFDEYRKGKTQ</sequence>
<evidence type="ECO:0000256" key="2">
    <source>
        <dbReference type="ARBA" id="ARBA00023125"/>
    </source>
</evidence>
<dbReference type="Gene3D" id="1.10.10.10">
    <property type="entry name" value="Winged helix-like DNA-binding domain superfamily/Winged helix DNA-binding domain"/>
    <property type="match status" value="1"/>
</dbReference>
<reference evidence="5" key="1">
    <citation type="submission" date="2019-08" db="EMBL/GenBank/DDBJ databases">
        <authorList>
            <person name="Kucharzyk K."/>
            <person name="Murdoch R.W."/>
            <person name="Higgins S."/>
            <person name="Loffler F."/>
        </authorList>
    </citation>
    <scope>NUCLEOTIDE SEQUENCE</scope>
</reference>
<dbReference type="InterPro" id="IPR036388">
    <property type="entry name" value="WH-like_DNA-bd_sf"/>
</dbReference>
<dbReference type="GO" id="GO:0003700">
    <property type="term" value="F:DNA-binding transcription factor activity"/>
    <property type="evidence" value="ECO:0007669"/>
    <property type="project" value="InterPro"/>
</dbReference>
<evidence type="ECO:0000256" key="3">
    <source>
        <dbReference type="ARBA" id="ARBA00023163"/>
    </source>
</evidence>
<accession>A0A645GUX7</accession>
<dbReference type="CDD" id="cd07377">
    <property type="entry name" value="WHTH_GntR"/>
    <property type="match status" value="1"/>
</dbReference>
<organism evidence="5">
    <name type="scientific">bioreactor metagenome</name>
    <dbReference type="NCBI Taxonomy" id="1076179"/>
    <lineage>
        <taxon>unclassified sequences</taxon>
        <taxon>metagenomes</taxon>
        <taxon>ecological metagenomes</taxon>
    </lineage>
</organism>
<dbReference type="EMBL" id="VSSQ01081030">
    <property type="protein sequence ID" value="MPN30056.1"/>
    <property type="molecule type" value="Genomic_DNA"/>
</dbReference>
<evidence type="ECO:0000313" key="5">
    <source>
        <dbReference type="EMBL" id="MPN30056.1"/>
    </source>
</evidence>
<name>A0A645GUX7_9ZZZZ</name>
<keyword evidence="3" id="KW-0804">Transcription</keyword>
<dbReference type="InterPro" id="IPR000524">
    <property type="entry name" value="Tscrpt_reg_HTH_GntR"/>
</dbReference>
<dbReference type="AlphaFoldDB" id="A0A645GUX7"/>
<dbReference type="InterPro" id="IPR036390">
    <property type="entry name" value="WH_DNA-bd_sf"/>
</dbReference>
<feature type="domain" description="HTH gntR-type" evidence="4">
    <location>
        <begin position="27"/>
        <end position="95"/>
    </location>
</feature>
<dbReference type="SUPFAM" id="SSF46785">
    <property type="entry name" value="Winged helix' DNA-binding domain"/>
    <property type="match status" value="1"/>
</dbReference>
<proteinExistence type="predicted"/>
<dbReference type="PANTHER" id="PTHR38445:SF12">
    <property type="entry name" value="GNTR-FAMILY TRANSCRIPTIONAL REGULATOR"/>
    <property type="match status" value="1"/>
</dbReference>
<dbReference type="GO" id="GO:0003677">
    <property type="term" value="F:DNA binding"/>
    <property type="evidence" value="ECO:0007669"/>
    <property type="project" value="UniProtKB-KW"/>
</dbReference>
<dbReference type="SMART" id="SM00345">
    <property type="entry name" value="HTH_GNTR"/>
    <property type="match status" value="1"/>
</dbReference>
<gene>
    <name evidence="5" type="primary">ytrA_43</name>
    <name evidence="5" type="ORF">SDC9_177513</name>
</gene>
<keyword evidence="2" id="KW-0238">DNA-binding</keyword>
<dbReference type="PANTHER" id="PTHR38445">
    <property type="entry name" value="HTH-TYPE TRANSCRIPTIONAL REPRESSOR YTRA"/>
    <property type="match status" value="1"/>
</dbReference>
<dbReference type="Pfam" id="PF00392">
    <property type="entry name" value="GntR"/>
    <property type="match status" value="1"/>
</dbReference>